<keyword evidence="1" id="KW-0624">Polysaccharide degradation</keyword>
<dbReference type="PANTHER" id="PTHR43301:SF3">
    <property type="entry name" value="ARABINAN ENDO-1,5-ALPHA-L-ARABINOSIDASE A-RELATED"/>
    <property type="match status" value="1"/>
</dbReference>
<dbReference type="RefSeq" id="WP_237743177.1">
    <property type="nucleotide sequence ID" value="NZ_JDUS01000021.1"/>
</dbReference>
<evidence type="ECO:0000313" key="1">
    <source>
        <dbReference type="EMBL" id="KFI44713.1"/>
    </source>
</evidence>
<dbReference type="PANTHER" id="PTHR43301">
    <property type="entry name" value="ARABINAN ENDO-1,5-ALPHA-L-ARABINOSIDASE"/>
    <property type="match status" value="1"/>
</dbReference>
<keyword evidence="1" id="KW-0326">Glycosidase</keyword>
<dbReference type="Proteomes" id="UP000029096">
    <property type="component" value="Unassembled WGS sequence"/>
</dbReference>
<protein>
    <submittedName>
        <fullName evidence="1">Putative endo-1,4-beta-xylanase</fullName>
    </submittedName>
</protein>
<keyword evidence="1" id="KW-0858">Xylan degradation</keyword>
<organism evidence="1 2">
    <name type="scientific">Bifidobacterium bohemicum DSM 22767</name>
    <dbReference type="NCBI Taxonomy" id="1437606"/>
    <lineage>
        <taxon>Bacteria</taxon>
        <taxon>Bacillati</taxon>
        <taxon>Actinomycetota</taxon>
        <taxon>Actinomycetes</taxon>
        <taxon>Bifidobacteriales</taxon>
        <taxon>Bifidobacteriaceae</taxon>
        <taxon>Bifidobacterium</taxon>
    </lineage>
</organism>
<dbReference type="eggNOG" id="COG5492">
    <property type="taxonomic scope" value="Bacteria"/>
</dbReference>
<dbReference type="InterPro" id="IPR050727">
    <property type="entry name" value="GH43_arabinanases"/>
</dbReference>
<dbReference type="Gene3D" id="2.115.10.20">
    <property type="entry name" value="Glycosyl hydrolase domain, family 43"/>
    <property type="match status" value="1"/>
</dbReference>
<gene>
    <name evidence="1" type="ORF">BBOH_1435</name>
</gene>
<dbReference type="GO" id="GO:0016798">
    <property type="term" value="F:hydrolase activity, acting on glycosyl bonds"/>
    <property type="evidence" value="ECO:0007669"/>
    <property type="project" value="UniProtKB-KW"/>
</dbReference>
<dbReference type="CDD" id="cd08983">
    <property type="entry name" value="GH43_Bt3655-like"/>
    <property type="match status" value="1"/>
</dbReference>
<keyword evidence="2" id="KW-1185">Reference proteome</keyword>
<accession>A0A086ZDW3</accession>
<sequence>MTMEGGVIGDDRSVLGLANENDPYGYLLVHFREDPNGYAERIYFDLSDGDDPTRWVPLNGGKPVLTSSIGTTGVRDPHITQNPETGTYYIIATDLRVFGGRPDDGANWYDWSHRGSTCLIVWESDDLVSWRGPRMLDMARPVNRETPLELGQAWACECLWVPDYYPVGHQGGRGAFVMYWSSKLFSPDDHDHTEKSVHDTVLWGVTTDFSQEMYEYGGVFIDTGGDSIDTTMIQRPVGTGDSDAGATLRTYRITKDNTFGRGIWMDATDAPDWWEPDTPWRTIQTNIGDGYSDGHGLEGPAVFAGHGGNADRWYLLVDVIPSVGYRPMVSDDLDVGWKLLGDAGFGLAPHTKHGGVLTLTRNSYECLRSGFPAI</sequence>
<reference evidence="1 2" key="1">
    <citation type="submission" date="2014-03" db="EMBL/GenBank/DDBJ databases">
        <title>Genomics of Bifidobacteria.</title>
        <authorList>
            <person name="Ventura M."/>
            <person name="Milani C."/>
            <person name="Lugli G.A."/>
        </authorList>
    </citation>
    <scope>NUCLEOTIDE SEQUENCE [LARGE SCALE GENOMIC DNA]</scope>
    <source>
        <strain evidence="1 2">DSM 22767</strain>
    </source>
</reference>
<evidence type="ECO:0000313" key="2">
    <source>
        <dbReference type="Proteomes" id="UP000029096"/>
    </source>
</evidence>
<proteinExistence type="predicted"/>
<dbReference type="SUPFAM" id="SSF75005">
    <property type="entry name" value="Arabinanase/levansucrase/invertase"/>
    <property type="match status" value="1"/>
</dbReference>
<name>A0A086ZDW3_9BIFI</name>
<keyword evidence="1" id="KW-0378">Hydrolase</keyword>
<dbReference type="EMBL" id="JGYP01000005">
    <property type="protein sequence ID" value="KFI44713.1"/>
    <property type="molecule type" value="Genomic_DNA"/>
</dbReference>
<dbReference type="STRING" id="1437606.BBOH_1435"/>
<dbReference type="AlphaFoldDB" id="A0A086ZDW3"/>
<dbReference type="GO" id="GO:0045493">
    <property type="term" value="P:xylan catabolic process"/>
    <property type="evidence" value="ECO:0007669"/>
    <property type="project" value="UniProtKB-KW"/>
</dbReference>
<keyword evidence="1" id="KW-0119">Carbohydrate metabolism</keyword>
<dbReference type="InterPro" id="IPR023296">
    <property type="entry name" value="Glyco_hydro_beta-prop_sf"/>
</dbReference>
<comment type="caution">
    <text evidence="1">The sequence shown here is derived from an EMBL/GenBank/DDBJ whole genome shotgun (WGS) entry which is preliminary data.</text>
</comment>